<keyword evidence="10" id="KW-1185">Reference proteome</keyword>
<dbReference type="PANTHER" id="PTHR46708:SF1">
    <property type="entry name" value="TENASCIN"/>
    <property type="match status" value="1"/>
</dbReference>
<dbReference type="Pfam" id="PF00041">
    <property type="entry name" value="fn3"/>
    <property type="match status" value="3"/>
</dbReference>
<dbReference type="InterPro" id="IPR003961">
    <property type="entry name" value="FN3_dom"/>
</dbReference>
<dbReference type="SUPFAM" id="SSF49265">
    <property type="entry name" value="Fibronectin type III"/>
    <property type="match status" value="2"/>
</dbReference>
<dbReference type="InterPro" id="IPR002181">
    <property type="entry name" value="Fibrinogen_a/b/g_C_dom"/>
</dbReference>
<organism evidence="9 10">
    <name type="scientific">Pygocentrus nattereri</name>
    <name type="common">Red-bellied piranha</name>
    <dbReference type="NCBI Taxonomy" id="42514"/>
    <lineage>
        <taxon>Eukaryota</taxon>
        <taxon>Metazoa</taxon>
        <taxon>Chordata</taxon>
        <taxon>Craniata</taxon>
        <taxon>Vertebrata</taxon>
        <taxon>Euteleostomi</taxon>
        <taxon>Actinopterygii</taxon>
        <taxon>Neopterygii</taxon>
        <taxon>Teleostei</taxon>
        <taxon>Ostariophysi</taxon>
        <taxon>Characiformes</taxon>
        <taxon>Characoidei</taxon>
        <taxon>Pygocentrus</taxon>
    </lineage>
</organism>
<sequence length="517" mass="57326">SSFTQGKLTVSHPHCLLSPFTQIAGPEPPSNLAFSEVTESSLTVSWTRPKSQVSGFKVTYTQKQDGEPVSVTVDSTDSSLALSRLSPGSSYEVSVISVLGLDESDSISDIALTLPDPPTDLRAINVTDTKALLLWRPALATVDQYVIVYGSEEVPGSELKIKVSGNAVEQQLQALRASTKYTVTIVSQLGDRKSSGTTTIFTSSGRGEGPRDLTASQVTPRTAVLSWKPPASAVSRYKLTYFTEGRETKEVILDHHVTEYKLTGLHPSSTYTARLQGQRGGIYMAAISTEFTTGSLLFPFPSDCSQQLQNGMRVSGVMELFPGGKEGKPVRVYCDMKTDGGGWTVFQRRKDGKTDFFRGWHEYIKGFGELDGEFWLGNELLHNLTKLTPMTLRVDLRSGDESVYALYSTFSVDSMKRRYTIRVSGYSGTAGDSMTYHDRRPFSTRDRDPQPFITRCAMSYRGGWWYKNCHEANLNGLYNTHTNHQGVIWTAWKGKDFSIPFTEMKFRPASFDPRTQG</sequence>
<dbReference type="OMA" id="EHHSIQF"/>
<dbReference type="InterPro" id="IPR036056">
    <property type="entry name" value="Fibrinogen-like_C"/>
</dbReference>
<evidence type="ECO:0000259" key="8">
    <source>
        <dbReference type="PROSITE" id="PS51406"/>
    </source>
</evidence>
<dbReference type="Gene3D" id="3.90.215.10">
    <property type="entry name" value="Gamma Fibrinogen, chain A, domain 1"/>
    <property type="match status" value="1"/>
</dbReference>
<dbReference type="InterPro" id="IPR036116">
    <property type="entry name" value="FN3_sf"/>
</dbReference>
<name>A0A3B4EII1_PYGNA</name>
<keyword evidence="4" id="KW-0732">Signal</keyword>
<evidence type="ECO:0000313" key="9">
    <source>
        <dbReference type="Ensembl" id="ENSPNAP00000035558.2"/>
    </source>
</evidence>
<dbReference type="Proteomes" id="UP001501920">
    <property type="component" value="Chromosome 11"/>
</dbReference>
<dbReference type="GO" id="GO:0005615">
    <property type="term" value="C:extracellular space"/>
    <property type="evidence" value="ECO:0007669"/>
    <property type="project" value="TreeGrafter"/>
</dbReference>
<proteinExistence type="predicted"/>
<keyword evidence="3" id="KW-0245">EGF-like domain</keyword>
<reference evidence="9" key="3">
    <citation type="submission" date="2025-09" db="UniProtKB">
        <authorList>
            <consortium name="Ensembl"/>
        </authorList>
    </citation>
    <scope>IDENTIFICATION</scope>
</reference>
<evidence type="ECO:0000256" key="4">
    <source>
        <dbReference type="ARBA" id="ARBA00022729"/>
    </source>
</evidence>
<dbReference type="PROSITE" id="PS51406">
    <property type="entry name" value="FIBRINOGEN_C_2"/>
    <property type="match status" value="1"/>
</dbReference>
<evidence type="ECO:0000256" key="2">
    <source>
        <dbReference type="ARBA" id="ARBA00022530"/>
    </source>
</evidence>
<dbReference type="PROSITE" id="PS00514">
    <property type="entry name" value="FIBRINOGEN_C_1"/>
    <property type="match status" value="1"/>
</dbReference>
<evidence type="ECO:0000256" key="3">
    <source>
        <dbReference type="ARBA" id="ARBA00022536"/>
    </source>
</evidence>
<dbReference type="SMART" id="SM00186">
    <property type="entry name" value="FBG"/>
    <property type="match status" value="1"/>
</dbReference>
<evidence type="ECO:0000259" key="7">
    <source>
        <dbReference type="PROSITE" id="PS50853"/>
    </source>
</evidence>
<dbReference type="STRING" id="42514.ENSPNAP00000035558"/>
<reference evidence="9" key="2">
    <citation type="submission" date="2025-08" db="UniProtKB">
        <authorList>
            <consortium name="Ensembl"/>
        </authorList>
    </citation>
    <scope>IDENTIFICATION</scope>
</reference>
<feature type="domain" description="Fibronectin type-III" evidence="7">
    <location>
        <begin position="28"/>
        <end position="117"/>
    </location>
</feature>
<feature type="domain" description="Fibronectin type-III" evidence="7">
    <location>
        <begin position="118"/>
        <end position="207"/>
    </location>
</feature>
<evidence type="ECO:0008006" key="11">
    <source>
        <dbReference type="Google" id="ProtNLM"/>
    </source>
</evidence>
<dbReference type="InterPro" id="IPR014716">
    <property type="entry name" value="Fibrinogen_a/b/g_C_1"/>
</dbReference>
<reference evidence="9 10" key="1">
    <citation type="submission" date="2020-10" db="EMBL/GenBank/DDBJ databases">
        <title>Pygocentrus nattereri (red-bellied piranha) genome, fPygNat1, primary haplotype.</title>
        <authorList>
            <person name="Myers G."/>
            <person name="Meyer A."/>
            <person name="Karagic N."/>
            <person name="Pippel M."/>
            <person name="Winkler S."/>
            <person name="Tracey A."/>
            <person name="Wood J."/>
            <person name="Formenti G."/>
            <person name="Howe K."/>
            <person name="Fedrigo O."/>
            <person name="Jarvis E.D."/>
        </authorList>
    </citation>
    <scope>NUCLEOTIDE SEQUENCE [LARGE SCALE GENOMIC DNA]</scope>
</reference>
<dbReference type="Gene3D" id="2.60.40.10">
    <property type="entry name" value="Immunoglobulins"/>
    <property type="match status" value="3"/>
</dbReference>
<keyword evidence="6" id="KW-1015">Disulfide bond</keyword>
<evidence type="ECO:0000313" key="10">
    <source>
        <dbReference type="Proteomes" id="UP001501920"/>
    </source>
</evidence>
<dbReference type="FunFam" id="3.90.215.10:FF:000001">
    <property type="entry name" value="Tenascin isoform 1"/>
    <property type="match status" value="1"/>
</dbReference>
<dbReference type="Ensembl" id="ENSPNAT00000028747.2">
    <property type="protein sequence ID" value="ENSPNAP00000035558.2"/>
    <property type="gene ID" value="ENSPNAG00000025650.2"/>
</dbReference>
<dbReference type="Pfam" id="PF00147">
    <property type="entry name" value="Fibrinogen_C"/>
    <property type="match status" value="1"/>
</dbReference>
<accession>A0A3B4EII1</accession>
<evidence type="ECO:0000256" key="6">
    <source>
        <dbReference type="ARBA" id="ARBA00023157"/>
    </source>
</evidence>
<dbReference type="AlphaFoldDB" id="A0A3B4EII1"/>
<dbReference type="InterPro" id="IPR013783">
    <property type="entry name" value="Ig-like_fold"/>
</dbReference>
<evidence type="ECO:0000256" key="5">
    <source>
        <dbReference type="ARBA" id="ARBA00022737"/>
    </source>
</evidence>
<dbReference type="SMART" id="SM00060">
    <property type="entry name" value="FN3"/>
    <property type="match status" value="3"/>
</dbReference>
<dbReference type="NCBIfam" id="NF040941">
    <property type="entry name" value="GGGWT_bact"/>
    <property type="match status" value="1"/>
</dbReference>
<dbReference type="PANTHER" id="PTHR46708">
    <property type="entry name" value="TENASCIN"/>
    <property type="match status" value="1"/>
</dbReference>
<keyword evidence="5" id="KW-0677">Repeat</keyword>
<dbReference type="CDD" id="cd00063">
    <property type="entry name" value="FN3"/>
    <property type="match status" value="3"/>
</dbReference>
<dbReference type="GO" id="GO:0030155">
    <property type="term" value="P:regulation of cell adhesion"/>
    <property type="evidence" value="ECO:0007669"/>
    <property type="project" value="TreeGrafter"/>
</dbReference>
<dbReference type="CDD" id="cd00087">
    <property type="entry name" value="FReD"/>
    <property type="match status" value="1"/>
</dbReference>
<dbReference type="InterPro" id="IPR020837">
    <property type="entry name" value="Fibrinogen_CS"/>
</dbReference>
<comment type="subcellular location">
    <subcellularLocation>
        <location evidence="1">Secreted</location>
        <location evidence="1">Extracellular space</location>
        <location evidence="1">Extracellular matrix</location>
    </subcellularLocation>
</comment>
<dbReference type="GeneTree" id="ENSGT00940000155565"/>
<dbReference type="GO" id="GO:0031175">
    <property type="term" value="P:neuron projection development"/>
    <property type="evidence" value="ECO:0007669"/>
    <property type="project" value="TreeGrafter"/>
</dbReference>
<protein>
    <recommendedName>
        <fullName evidence="11">Tenascin XB</fullName>
    </recommendedName>
</protein>
<dbReference type="PROSITE" id="PS50853">
    <property type="entry name" value="FN3"/>
    <property type="match status" value="3"/>
</dbReference>
<dbReference type="SUPFAM" id="SSF56496">
    <property type="entry name" value="Fibrinogen C-terminal domain-like"/>
    <property type="match status" value="1"/>
</dbReference>
<evidence type="ECO:0000256" key="1">
    <source>
        <dbReference type="ARBA" id="ARBA00004498"/>
    </source>
</evidence>
<keyword evidence="2" id="KW-0964">Secreted</keyword>
<feature type="domain" description="Fibrinogen C-terminal" evidence="8">
    <location>
        <begin position="295"/>
        <end position="510"/>
    </location>
</feature>
<keyword evidence="2" id="KW-0272">Extracellular matrix</keyword>
<dbReference type="InterPro" id="IPR050991">
    <property type="entry name" value="ECM_Regulatory_Proteins"/>
</dbReference>
<feature type="domain" description="Fibronectin type-III" evidence="7">
    <location>
        <begin position="209"/>
        <end position="296"/>
    </location>
</feature>